<sequence>MCKPYPRLHYRMSTFASNQPCSVKMAPSSILPIFATQADGERKKDTVLRYYNDLKSRPVFFFQVCVFGVAVISTVIIYGFIQANAAPVAPYYLQRSSPGASWNNVAELMIELFEEIAPGSTSNVTLTIPENISIQDTKYYVINNNVYFKRKCFKNVTSHVDTTRRLLKYEIGKHISEEQANSWESDFNKTLEIVTEAVRKYQNNAITQNATEKSSKFKLFDTFLQSEGPDLGFCLYSLWLFSSMSFLTHLVLFAKTGEGKNYARLLLITALLCGVVAGISCCCQLASMKAARVPFWTNTGLKMHEGSLMAMFISETVLLSSLLVVAIVETITGWYKR</sequence>
<dbReference type="AlphaFoldDB" id="A0A2H0ZIW5"/>
<reference evidence="3" key="2">
    <citation type="submission" date="2017-11" db="EMBL/GenBank/DDBJ databases">
        <title>Candida auris genome assembly and annotation.</title>
        <authorList>
            <person name="Munoz J.F."/>
            <person name="Gade L.G."/>
            <person name="Chow N.A."/>
            <person name="Litvintseva A.P."/>
            <person name="Loparev V.N."/>
            <person name="Cuomo C.A."/>
        </authorList>
    </citation>
    <scope>NUCLEOTIDE SEQUENCE</scope>
    <source>
        <strain evidence="3">B8441</strain>
    </source>
</reference>
<reference evidence="2 4" key="3">
    <citation type="journal article" date="2018" name="Nat. Commun.">
        <title>Genomic insights into multidrug-resistance, mating and virulence in Candida auris and related emerging species.</title>
        <authorList>
            <person name="Munoz J.F."/>
            <person name="Gade L."/>
            <person name="Chow N.A."/>
            <person name="Loparev V.N."/>
            <person name="Juieng P."/>
            <person name="Berkow E.L."/>
            <person name="Farrer R.A."/>
            <person name="Litvintseva A.P."/>
            <person name="Cuomo C.A."/>
        </authorList>
    </citation>
    <scope>GENOME REANNOTATION</scope>
    <source>
        <strain evidence="2 4">B8441</strain>
    </source>
</reference>
<dbReference type="EMBL" id="PEKT03000006">
    <property type="protein sequence ID" value="KAK8438768.1"/>
    <property type="molecule type" value="Genomic_DNA"/>
</dbReference>
<feature type="transmembrane region" description="Helical" evidence="1">
    <location>
        <begin position="265"/>
        <end position="287"/>
    </location>
</feature>
<feature type="transmembrane region" description="Helical" evidence="1">
    <location>
        <begin position="307"/>
        <end position="328"/>
    </location>
</feature>
<dbReference type="VEuPathDB" id="FungiDB:CJI97_004439"/>
<dbReference type="VEuPathDB" id="FungiDB:CJI96_0005398"/>
<keyword evidence="1" id="KW-0812">Transmembrane</keyword>
<accession>A0A2H0ZIW5</accession>
<reference evidence="2" key="4">
    <citation type="submission" date="2024-03" db="EMBL/GenBank/DDBJ databases">
        <title>Improved genome assembly of Candida auris strain B8441 and annotation of B11205.</title>
        <authorList>
            <person name="Cauldron N.C."/>
            <person name="Shea T."/>
            <person name="Cuomo C.A."/>
        </authorList>
    </citation>
    <scope>NUCLEOTIDE SEQUENCE</scope>
    <source>
        <strain evidence="2">B8441</strain>
    </source>
</reference>
<proteinExistence type="predicted"/>
<dbReference type="Proteomes" id="UP000230249">
    <property type="component" value="Unassembled WGS sequence"/>
</dbReference>
<feature type="transmembrane region" description="Helical" evidence="1">
    <location>
        <begin position="59"/>
        <end position="81"/>
    </location>
</feature>
<evidence type="ECO:0000313" key="2">
    <source>
        <dbReference type="EMBL" id="KAK8438768.1"/>
    </source>
</evidence>
<organism evidence="3">
    <name type="scientific">Candidozyma auris</name>
    <name type="common">Yeast</name>
    <name type="synonym">Candida auris</name>
    <dbReference type="NCBI Taxonomy" id="498019"/>
    <lineage>
        <taxon>Eukaryota</taxon>
        <taxon>Fungi</taxon>
        <taxon>Dikarya</taxon>
        <taxon>Ascomycota</taxon>
        <taxon>Saccharomycotina</taxon>
        <taxon>Pichiomycetes</taxon>
        <taxon>Metschnikowiaceae</taxon>
        <taxon>Candidozyma</taxon>
    </lineage>
</organism>
<reference evidence="3 4" key="1">
    <citation type="journal article" date="2017" name="Clin. Infect. Dis.">
        <title>Simultaneous emergence of multidrug-resistant Candida auris on 3 continents confirmed by whole-genome sequencing and epidemiological analyses.</title>
        <authorList>
            <person name="Lockhart S.R."/>
            <person name="Etienne K.A."/>
            <person name="Vallabhaneni S."/>
            <person name="Farooqi J."/>
            <person name="Chowdhary A."/>
            <person name="Govender N.P."/>
            <person name="Colombo A.L."/>
            <person name="Calvo B."/>
            <person name="Cuomo C.A."/>
            <person name="Desjardins C.A."/>
            <person name="Berkow E.L."/>
            <person name="Castanheira M."/>
            <person name="Magobo R.E."/>
            <person name="Jabeen K."/>
            <person name="Asghar R.J."/>
            <person name="Meis J.F."/>
            <person name="Jackson B."/>
            <person name="Chiller T."/>
            <person name="Litvintseva A.P."/>
        </authorList>
    </citation>
    <scope>NUCLEOTIDE SEQUENCE [LARGE SCALE GENOMIC DNA]</scope>
    <source>
        <strain evidence="3 4">B8441</strain>
    </source>
</reference>
<dbReference type="EMBL" id="PEKT02000008">
    <property type="protein sequence ID" value="PIS50548.1"/>
    <property type="molecule type" value="Genomic_DNA"/>
</dbReference>
<keyword evidence="1" id="KW-1133">Transmembrane helix</keyword>
<protein>
    <submittedName>
        <fullName evidence="3">Uncharacterized protein</fullName>
    </submittedName>
</protein>
<feature type="transmembrane region" description="Helical" evidence="1">
    <location>
        <begin position="235"/>
        <end position="253"/>
    </location>
</feature>
<dbReference type="VEuPathDB" id="FungiDB:QG37_04547"/>
<evidence type="ECO:0000313" key="3">
    <source>
        <dbReference type="EMBL" id="PIS50548.1"/>
    </source>
</evidence>
<gene>
    <name evidence="3" type="ORF">B9J08_004376</name>
    <name evidence="2" type="ORF">B9J08_05130</name>
</gene>
<evidence type="ECO:0000256" key="1">
    <source>
        <dbReference type="SAM" id="Phobius"/>
    </source>
</evidence>
<keyword evidence="4" id="KW-1185">Reference proteome</keyword>
<name>A0A2H0ZIW5_CANAR</name>
<dbReference type="VEuPathDB" id="FungiDB:CJJ09_005041"/>
<dbReference type="VEuPathDB" id="FungiDB:CJJ07_004746"/>
<evidence type="ECO:0000313" key="4">
    <source>
        <dbReference type="Proteomes" id="UP000230249"/>
    </source>
</evidence>
<keyword evidence="1" id="KW-0472">Membrane</keyword>
<dbReference type="VEuPathDB" id="FungiDB:B9J08_004376"/>
<comment type="caution">
    <text evidence="3">The sequence shown here is derived from an EMBL/GenBank/DDBJ whole genome shotgun (WGS) entry which is preliminary data.</text>
</comment>